<dbReference type="InterPro" id="IPR010201">
    <property type="entry name" value="HflK"/>
</dbReference>
<evidence type="ECO:0000259" key="9">
    <source>
        <dbReference type="SMART" id="SM00244"/>
    </source>
</evidence>
<keyword evidence="10" id="KW-0378">Hydrolase</keyword>
<organism evidence="10 11">
    <name type="scientific">Flavisphingopyxis soli</name>
    <dbReference type="NCBI Taxonomy" id="2601267"/>
    <lineage>
        <taxon>Bacteria</taxon>
        <taxon>Pseudomonadati</taxon>
        <taxon>Pseudomonadota</taxon>
        <taxon>Alphaproteobacteria</taxon>
        <taxon>Sphingomonadales</taxon>
        <taxon>Sphingopyxidaceae</taxon>
        <taxon>Flavisphingopyxis</taxon>
    </lineage>
</organism>
<sequence length="380" mass="42062">MKNFWQRAVRRLTASGPVPRGNIFAVEKGPWGGGDDESPKPKGPRNPWSQPSNGPQPVGDNARGPSALDELLRRGRAGFGGGGGGGGRPRLSGDRPFWLYGILGFIAIWIVFSSFHMLQPAERGVVTRLGSYARTVGPGGIQLTMPAPFEQMTKIDTLNIRELKIGSEQPNEENLVLTGDQNIVDLAYQVRWSIKDPELFIFQLKDPEQTIGEVAESAMRATVANFSLNSAITSGRSDIEAQVQQRMQTILDQYRSGVRIDGIQLRQADPPAEVDEAFKKVNAAKQQRESYQNDARAYAQQILEQARGESAAFNKVYEQYRLAPDVTKKRMYYDTMERVLGKVDKTIVETRGVTSYLPLPELRRRAKAAPEVTVTEGAAQ</sequence>
<dbReference type="PANTHER" id="PTHR43327:SF2">
    <property type="entry name" value="MODULATOR OF FTSH PROTEASE HFLK"/>
    <property type="match status" value="1"/>
</dbReference>
<keyword evidence="10" id="KW-0645">Protease</keyword>
<evidence type="ECO:0000256" key="2">
    <source>
        <dbReference type="ARBA" id="ARBA00006971"/>
    </source>
</evidence>
<proteinExistence type="inferred from homology"/>
<dbReference type="OrthoDB" id="9779595at2"/>
<comment type="function">
    <text evidence="6">HflC and HflK could encode or regulate a protease.</text>
</comment>
<dbReference type="SUPFAM" id="SSF117892">
    <property type="entry name" value="Band 7/SPFH domain"/>
    <property type="match status" value="1"/>
</dbReference>
<protein>
    <recommendedName>
        <fullName evidence="6">Protein HflK</fullName>
    </recommendedName>
</protein>
<evidence type="ECO:0000256" key="3">
    <source>
        <dbReference type="ARBA" id="ARBA00022692"/>
    </source>
</evidence>
<keyword evidence="7" id="KW-0175">Coiled coil</keyword>
<dbReference type="CDD" id="cd03404">
    <property type="entry name" value="SPFH_HflK"/>
    <property type="match status" value="1"/>
</dbReference>
<dbReference type="SMART" id="SM00244">
    <property type="entry name" value="PHB"/>
    <property type="match status" value="1"/>
</dbReference>
<evidence type="ECO:0000256" key="4">
    <source>
        <dbReference type="ARBA" id="ARBA00022989"/>
    </source>
</evidence>
<feature type="transmembrane region" description="Helical" evidence="6">
    <location>
        <begin position="97"/>
        <end position="118"/>
    </location>
</feature>
<dbReference type="InterPro" id="IPR001107">
    <property type="entry name" value="Band_7"/>
</dbReference>
<keyword evidence="3 6" id="KW-0812">Transmembrane</keyword>
<evidence type="ECO:0000256" key="5">
    <source>
        <dbReference type="ARBA" id="ARBA00023136"/>
    </source>
</evidence>
<evidence type="ECO:0000256" key="1">
    <source>
        <dbReference type="ARBA" id="ARBA00004167"/>
    </source>
</evidence>
<dbReference type="EMBL" id="VOPY01000001">
    <property type="protein sequence ID" value="TXC73250.1"/>
    <property type="molecule type" value="Genomic_DNA"/>
</dbReference>
<gene>
    <name evidence="10" type="primary">hflK</name>
    <name evidence="10" type="ORF">FSZ31_00335</name>
</gene>
<dbReference type="NCBIfam" id="TIGR01933">
    <property type="entry name" value="hflK"/>
    <property type="match status" value="1"/>
</dbReference>
<dbReference type="Gene3D" id="3.30.479.30">
    <property type="entry name" value="Band 7 domain"/>
    <property type="match status" value="1"/>
</dbReference>
<dbReference type="GO" id="GO:0008233">
    <property type="term" value="F:peptidase activity"/>
    <property type="evidence" value="ECO:0007669"/>
    <property type="project" value="UniProtKB-KW"/>
</dbReference>
<evidence type="ECO:0000256" key="7">
    <source>
        <dbReference type="SAM" id="Coils"/>
    </source>
</evidence>
<evidence type="ECO:0000256" key="8">
    <source>
        <dbReference type="SAM" id="MobiDB-lite"/>
    </source>
</evidence>
<dbReference type="Proteomes" id="UP000321129">
    <property type="component" value="Unassembled WGS sequence"/>
</dbReference>
<comment type="caution">
    <text evidence="10">The sequence shown here is derived from an EMBL/GenBank/DDBJ whole genome shotgun (WGS) entry which is preliminary data.</text>
</comment>
<evidence type="ECO:0000313" key="11">
    <source>
        <dbReference type="Proteomes" id="UP000321129"/>
    </source>
</evidence>
<dbReference type="InterPro" id="IPR050710">
    <property type="entry name" value="Band7/mec-2_domain"/>
</dbReference>
<dbReference type="Pfam" id="PF01145">
    <property type="entry name" value="Band_7"/>
    <property type="match status" value="1"/>
</dbReference>
<dbReference type="AlphaFoldDB" id="A0A5C6UL78"/>
<accession>A0A5C6UL78</accession>
<feature type="domain" description="Band 7" evidence="9">
    <location>
        <begin position="113"/>
        <end position="282"/>
    </location>
</feature>
<comment type="subcellular location">
    <subcellularLocation>
        <location evidence="1">Membrane</location>
        <topology evidence="1">Single-pass membrane protein</topology>
    </subcellularLocation>
</comment>
<keyword evidence="5 6" id="KW-0472">Membrane</keyword>
<evidence type="ECO:0000313" key="10">
    <source>
        <dbReference type="EMBL" id="TXC73250.1"/>
    </source>
</evidence>
<comment type="subunit">
    <text evidence="6">HflC and HflK may interact to form a multimeric complex.</text>
</comment>
<dbReference type="GO" id="GO:0016020">
    <property type="term" value="C:membrane"/>
    <property type="evidence" value="ECO:0007669"/>
    <property type="project" value="UniProtKB-SubCell"/>
</dbReference>
<feature type="coiled-coil region" evidence="7">
    <location>
        <begin position="274"/>
        <end position="301"/>
    </location>
</feature>
<feature type="region of interest" description="Disordered" evidence="8">
    <location>
        <begin position="19"/>
        <end position="66"/>
    </location>
</feature>
<keyword evidence="11" id="KW-1185">Reference proteome</keyword>
<dbReference type="InterPro" id="IPR036013">
    <property type="entry name" value="Band_7/SPFH_dom_sf"/>
</dbReference>
<evidence type="ECO:0000256" key="6">
    <source>
        <dbReference type="RuleBase" id="RU364113"/>
    </source>
</evidence>
<comment type="similarity">
    <text evidence="2 6">Belongs to the band 7/mec-2 family. HflK subfamily.</text>
</comment>
<name>A0A5C6UL78_9SPHN</name>
<keyword evidence="4 6" id="KW-1133">Transmembrane helix</keyword>
<dbReference type="GO" id="GO:0006508">
    <property type="term" value="P:proteolysis"/>
    <property type="evidence" value="ECO:0007669"/>
    <property type="project" value="UniProtKB-KW"/>
</dbReference>
<reference evidence="10 11" key="1">
    <citation type="submission" date="2019-08" db="EMBL/GenBank/DDBJ databases">
        <title>Sphingorhabdus soil sp. nov., isolated from arctic soil.</title>
        <authorList>
            <person name="Liu Y."/>
        </authorList>
    </citation>
    <scope>NUCLEOTIDE SEQUENCE [LARGE SCALE GENOMIC DNA]</scope>
    <source>
        <strain evidence="10 11">D-2Q-5-6</strain>
    </source>
</reference>
<dbReference type="PANTHER" id="PTHR43327">
    <property type="entry name" value="STOMATIN-LIKE PROTEIN 2, MITOCHONDRIAL"/>
    <property type="match status" value="1"/>
</dbReference>